<accession>A0A096AS64</accession>
<evidence type="ECO:0000256" key="1">
    <source>
        <dbReference type="ARBA" id="ARBA00022801"/>
    </source>
</evidence>
<dbReference type="RefSeq" id="WP_036882546.1">
    <property type="nucleotide sequence ID" value="NZ_JRNR01000022.1"/>
</dbReference>
<gene>
    <name evidence="2" type="ORF">HMPREF0654_03235</name>
</gene>
<organism evidence="2 3">
    <name type="scientific">Prevotella disiens DNF00882</name>
    <dbReference type="NCBI Taxonomy" id="1401075"/>
    <lineage>
        <taxon>Bacteria</taxon>
        <taxon>Pseudomonadati</taxon>
        <taxon>Bacteroidota</taxon>
        <taxon>Bacteroidia</taxon>
        <taxon>Bacteroidales</taxon>
        <taxon>Prevotellaceae</taxon>
        <taxon>Prevotella</taxon>
    </lineage>
</organism>
<dbReference type="Proteomes" id="UP000029538">
    <property type="component" value="Unassembled WGS sequence"/>
</dbReference>
<dbReference type="PANTHER" id="PTHR43316">
    <property type="entry name" value="HYDROLASE, HALOACID DELAHOGENASE-RELATED"/>
    <property type="match status" value="1"/>
</dbReference>
<reference evidence="2 3" key="1">
    <citation type="submission" date="2014-07" db="EMBL/GenBank/DDBJ databases">
        <authorList>
            <person name="McCorrison J."/>
            <person name="Sanka R."/>
            <person name="Torralba M."/>
            <person name="Gillis M."/>
            <person name="Haft D.H."/>
            <person name="Methe B."/>
            <person name="Sutton G."/>
            <person name="Nelson K.E."/>
        </authorList>
    </citation>
    <scope>NUCLEOTIDE SEQUENCE [LARGE SCALE GENOMIC DNA]</scope>
    <source>
        <strain evidence="2 3">DNF00882</strain>
    </source>
</reference>
<dbReference type="GO" id="GO:0016787">
    <property type="term" value="F:hydrolase activity"/>
    <property type="evidence" value="ECO:0007669"/>
    <property type="project" value="UniProtKB-KW"/>
</dbReference>
<dbReference type="Gene3D" id="3.40.50.1000">
    <property type="entry name" value="HAD superfamily/HAD-like"/>
    <property type="match status" value="1"/>
</dbReference>
<dbReference type="InterPro" id="IPR051540">
    <property type="entry name" value="S-2-haloacid_dehalogenase"/>
</dbReference>
<name>A0A096AS64_9BACT</name>
<dbReference type="SUPFAM" id="SSF56784">
    <property type="entry name" value="HAD-like"/>
    <property type="match status" value="1"/>
</dbReference>
<dbReference type="InterPro" id="IPR023214">
    <property type="entry name" value="HAD_sf"/>
</dbReference>
<sequence>MIDAKRIKLLAFDADDTLWDCQSYFDVVEEKYTTILSDYGSPDDISASLFKIESANMPSLGYGCKAFILSLIENAIAISHGSLPTEKVGEIMTLGKELLNMPATPLPNVVATLKTLKKREGNYKTIVFTKGELLDQENKLKRSGLSESFDEIIVVSDKTQKEYLNLCKRFDCAIEDLVMVGNSFRSDIDPVLQLGGSAIYLPAQTLWQHEMAEEYEHERLVILKSFSELINIL</sequence>
<dbReference type="SFLD" id="SFLDS00003">
    <property type="entry name" value="Haloacid_Dehalogenase"/>
    <property type="match status" value="1"/>
</dbReference>
<dbReference type="EMBL" id="JRNR01000022">
    <property type="protein sequence ID" value="KGF49913.1"/>
    <property type="molecule type" value="Genomic_DNA"/>
</dbReference>
<dbReference type="Pfam" id="PF00702">
    <property type="entry name" value="Hydrolase"/>
    <property type="match status" value="1"/>
</dbReference>
<dbReference type="Gene3D" id="1.10.150.240">
    <property type="entry name" value="Putative phosphatase, domain 2"/>
    <property type="match status" value="1"/>
</dbReference>
<dbReference type="SFLD" id="SFLDG01129">
    <property type="entry name" value="C1.5:_HAD__Beta-PGM__Phosphata"/>
    <property type="match status" value="1"/>
</dbReference>
<proteinExistence type="predicted"/>
<protein>
    <submittedName>
        <fullName evidence="2">Oxidase</fullName>
    </submittedName>
</protein>
<dbReference type="InterPro" id="IPR023198">
    <property type="entry name" value="PGP-like_dom2"/>
</dbReference>
<dbReference type="AlphaFoldDB" id="A0A096AS64"/>
<evidence type="ECO:0000313" key="2">
    <source>
        <dbReference type="EMBL" id="KGF49913.1"/>
    </source>
</evidence>
<dbReference type="PANTHER" id="PTHR43316:SF8">
    <property type="entry name" value="HAD FAMILY HYDROLASE"/>
    <property type="match status" value="1"/>
</dbReference>
<comment type="caution">
    <text evidence="2">The sequence shown here is derived from an EMBL/GenBank/DDBJ whole genome shotgun (WGS) entry which is preliminary data.</text>
</comment>
<evidence type="ECO:0000313" key="3">
    <source>
        <dbReference type="Proteomes" id="UP000029538"/>
    </source>
</evidence>
<keyword evidence="1" id="KW-0378">Hydrolase</keyword>
<dbReference type="InterPro" id="IPR036412">
    <property type="entry name" value="HAD-like_sf"/>
</dbReference>